<accession>A0A6J5ZMC2</accession>
<dbReference type="AlphaFoldDB" id="A0A6J5ZMC2"/>
<sequence length="75" mass="7701">MQTVAIVSLVLFTLIIAAAALGLTRVILHLRSVVKTLDALDGGVQVIVAKTATVGSTVDSVNASLAPVRNFAESI</sequence>
<evidence type="ECO:0000313" key="1">
    <source>
        <dbReference type="EMBL" id="CAB4342332.1"/>
    </source>
</evidence>
<organism evidence="1">
    <name type="scientific">freshwater metagenome</name>
    <dbReference type="NCBI Taxonomy" id="449393"/>
    <lineage>
        <taxon>unclassified sequences</taxon>
        <taxon>metagenomes</taxon>
        <taxon>ecological metagenomes</taxon>
    </lineage>
</organism>
<protein>
    <submittedName>
        <fullName evidence="1">Unannotated protein</fullName>
    </submittedName>
</protein>
<gene>
    <name evidence="1" type="ORF">UFOPK3770_01071</name>
</gene>
<proteinExistence type="predicted"/>
<reference evidence="1" key="1">
    <citation type="submission" date="2020-05" db="EMBL/GenBank/DDBJ databases">
        <authorList>
            <person name="Chiriac C."/>
            <person name="Salcher M."/>
            <person name="Ghai R."/>
            <person name="Kavagutti S V."/>
        </authorList>
    </citation>
    <scope>NUCLEOTIDE SEQUENCE</scope>
</reference>
<name>A0A6J5ZMC2_9ZZZZ</name>
<dbReference type="EMBL" id="CAESAJ010000134">
    <property type="protein sequence ID" value="CAB4342332.1"/>
    <property type="molecule type" value="Genomic_DNA"/>
</dbReference>